<feature type="transmembrane region" description="Helical" evidence="1">
    <location>
        <begin position="72"/>
        <end position="92"/>
    </location>
</feature>
<gene>
    <name evidence="2" type="ORF">ISP15_13405</name>
</gene>
<dbReference type="EMBL" id="JADIKJ010000015">
    <property type="protein sequence ID" value="MFK2901333.1"/>
    <property type="molecule type" value="Genomic_DNA"/>
</dbReference>
<dbReference type="Proteomes" id="UP001620461">
    <property type="component" value="Unassembled WGS sequence"/>
</dbReference>
<proteinExistence type="predicted"/>
<feature type="transmembrane region" description="Helical" evidence="1">
    <location>
        <begin position="234"/>
        <end position="259"/>
    </location>
</feature>
<keyword evidence="1" id="KW-1133">Transmembrane helix</keyword>
<evidence type="ECO:0000313" key="2">
    <source>
        <dbReference type="EMBL" id="MFK2901333.1"/>
    </source>
</evidence>
<feature type="transmembrane region" description="Helical" evidence="1">
    <location>
        <begin position="178"/>
        <end position="197"/>
    </location>
</feature>
<feature type="transmembrane region" description="Helical" evidence="1">
    <location>
        <begin position="203"/>
        <end position="222"/>
    </location>
</feature>
<sequence>MKKPPVEKGHAPTWAPGEVHSHAAASTQAAASGSSLSYFVHVFFFASWVAICSAAPELIWQGFLTALHHFDWITVGSALLVGAIVAFFVEPLTERLRAGSINLTHKHKTTTHATFTAFGFAVLAVLVHDAITTYVATTYAGHQAKDNLVYAITEVSQWAWIPFFITIAWMFAREARWAAIPVLLLALVAIVAVGFAFDWYAIDIFTTTIPCAAILFGGFYVMRWHADPKALMRCTTITAAIAIAWLASMGLLQAIFSLFAVKSLRVYTWGEYAIDCRFYLGWVIGLVIAPSPTAHHLSKTHS</sequence>
<keyword evidence="1" id="KW-0812">Transmembrane</keyword>
<accession>A0ABW8JJR6</accession>
<comment type="caution">
    <text evidence="2">The sequence shown here is derived from an EMBL/GenBank/DDBJ whole genome shotgun (WGS) entry which is preliminary data.</text>
</comment>
<feature type="transmembrane region" description="Helical" evidence="1">
    <location>
        <begin position="38"/>
        <end position="60"/>
    </location>
</feature>
<feature type="transmembrane region" description="Helical" evidence="1">
    <location>
        <begin position="279"/>
        <end position="297"/>
    </location>
</feature>
<keyword evidence="3" id="KW-1185">Reference proteome</keyword>
<evidence type="ECO:0000256" key="1">
    <source>
        <dbReference type="SAM" id="Phobius"/>
    </source>
</evidence>
<organism evidence="2 3">
    <name type="scientific">Dyella jejuensis</name>
    <dbReference type="NCBI Taxonomy" id="1432009"/>
    <lineage>
        <taxon>Bacteria</taxon>
        <taxon>Pseudomonadati</taxon>
        <taxon>Pseudomonadota</taxon>
        <taxon>Gammaproteobacteria</taxon>
        <taxon>Lysobacterales</taxon>
        <taxon>Rhodanobacteraceae</taxon>
        <taxon>Dyella</taxon>
    </lineage>
</organism>
<feature type="transmembrane region" description="Helical" evidence="1">
    <location>
        <begin position="113"/>
        <end position="136"/>
    </location>
</feature>
<keyword evidence="1" id="KW-0472">Membrane</keyword>
<name>A0ABW8JJR6_9GAMM</name>
<protein>
    <submittedName>
        <fullName evidence="2">Uncharacterized protein</fullName>
    </submittedName>
</protein>
<reference evidence="2 3" key="1">
    <citation type="submission" date="2020-10" db="EMBL/GenBank/DDBJ databases">
        <title>Phylogeny of dyella-like bacteria.</title>
        <authorList>
            <person name="Fu J."/>
        </authorList>
    </citation>
    <scope>NUCLEOTIDE SEQUENCE [LARGE SCALE GENOMIC DNA]</scope>
    <source>
        <strain evidence="2 3">JP1</strain>
    </source>
</reference>
<evidence type="ECO:0000313" key="3">
    <source>
        <dbReference type="Proteomes" id="UP001620461"/>
    </source>
</evidence>
<feature type="transmembrane region" description="Helical" evidence="1">
    <location>
        <begin position="148"/>
        <end position="171"/>
    </location>
</feature>
<dbReference type="RefSeq" id="WP_404548048.1">
    <property type="nucleotide sequence ID" value="NZ_JADIKJ010000015.1"/>
</dbReference>